<protein>
    <submittedName>
        <fullName evidence="3">DNA-binding XRE family transcriptional regulator</fullName>
    </submittedName>
</protein>
<comment type="caution">
    <text evidence="3">The sequence shown here is derived from an EMBL/GenBank/DDBJ whole genome shotgun (WGS) entry which is preliminary data.</text>
</comment>
<evidence type="ECO:0000313" key="4">
    <source>
        <dbReference type="Proteomes" id="UP000319627"/>
    </source>
</evidence>
<keyword evidence="4" id="KW-1185">Reference proteome</keyword>
<dbReference type="Gene3D" id="1.10.260.40">
    <property type="entry name" value="lambda repressor-like DNA-binding domains"/>
    <property type="match status" value="1"/>
</dbReference>
<dbReference type="InterPro" id="IPR001387">
    <property type="entry name" value="Cro/C1-type_HTH"/>
</dbReference>
<keyword evidence="1 3" id="KW-0238">DNA-binding</keyword>
<dbReference type="Pfam" id="PF01381">
    <property type="entry name" value="HTH_3"/>
    <property type="match status" value="1"/>
</dbReference>
<sequence>MKTFGDRLRTLRETRNWSQEQLGFELGVTKATISKWETGKVQPGLGTLLRIKELFADQSISLDFLGDGQVLYPDLALSPNHRTAESVAPYHTDPAVAQSSDELQLLLLFRTLPKKRQQGLLKLLGA</sequence>
<dbReference type="PROSITE" id="PS50943">
    <property type="entry name" value="HTH_CROC1"/>
    <property type="match status" value="1"/>
</dbReference>
<name>A0A562HZD5_9GAMM</name>
<accession>A0A562HZD5</accession>
<reference evidence="3 4" key="1">
    <citation type="submission" date="2019-07" db="EMBL/GenBank/DDBJ databases">
        <title>Genomic Encyclopedia of Type Strains, Phase I: the one thousand microbial genomes (KMG-I) project.</title>
        <authorList>
            <person name="Kyrpides N."/>
        </authorList>
    </citation>
    <scope>NUCLEOTIDE SEQUENCE [LARGE SCALE GENOMIC DNA]</scope>
    <source>
        <strain evidence="3 4">DSM 375</strain>
    </source>
</reference>
<evidence type="ECO:0000313" key="3">
    <source>
        <dbReference type="EMBL" id="TWH64137.1"/>
    </source>
</evidence>
<dbReference type="PANTHER" id="PTHR46558:SF4">
    <property type="entry name" value="DNA-BIDING PHAGE PROTEIN"/>
    <property type="match status" value="1"/>
</dbReference>
<dbReference type="OrthoDB" id="8527218at2"/>
<dbReference type="AlphaFoldDB" id="A0A562HZD5"/>
<dbReference type="CDD" id="cd00093">
    <property type="entry name" value="HTH_XRE"/>
    <property type="match status" value="1"/>
</dbReference>
<evidence type="ECO:0000259" key="2">
    <source>
        <dbReference type="PROSITE" id="PS50943"/>
    </source>
</evidence>
<dbReference type="PANTHER" id="PTHR46558">
    <property type="entry name" value="TRACRIPTIONAL REGULATORY PROTEIN-RELATED-RELATED"/>
    <property type="match status" value="1"/>
</dbReference>
<dbReference type="GO" id="GO:0003677">
    <property type="term" value="F:DNA binding"/>
    <property type="evidence" value="ECO:0007669"/>
    <property type="project" value="UniProtKB-KW"/>
</dbReference>
<dbReference type="SMART" id="SM00530">
    <property type="entry name" value="HTH_XRE"/>
    <property type="match status" value="1"/>
</dbReference>
<gene>
    <name evidence="3" type="ORF">LX59_02814</name>
</gene>
<proteinExistence type="predicted"/>
<organism evidence="3 4">
    <name type="scientific">Azomonas agilis</name>
    <dbReference type="NCBI Taxonomy" id="116849"/>
    <lineage>
        <taxon>Bacteria</taxon>
        <taxon>Pseudomonadati</taxon>
        <taxon>Pseudomonadota</taxon>
        <taxon>Gammaproteobacteria</taxon>
        <taxon>Pseudomonadales</taxon>
        <taxon>Pseudomonadaceae</taxon>
        <taxon>Azomonas</taxon>
    </lineage>
</organism>
<dbReference type="InterPro" id="IPR010982">
    <property type="entry name" value="Lambda_DNA-bd_dom_sf"/>
</dbReference>
<feature type="domain" description="HTH cro/C1-type" evidence="2">
    <location>
        <begin position="8"/>
        <end position="65"/>
    </location>
</feature>
<evidence type="ECO:0000256" key="1">
    <source>
        <dbReference type="ARBA" id="ARBA00023125"/>
    </source>
</evidence>
<dbReference type="EMBL" id="VLKG01000013">
    <property type="protein sequence ID" value="TWH64137.1"/>
    <property type="molecule type" value="Genomic_DNA"/>
</dbReference>
<dbReference type="Proteomes" id="UP000319627">
    <property type="component" value="Unassembled WGS sequence"/>
</dbReference>
<dbReference type="RefSeq" id="WP_144572968.1">
    <property type="nucleotide sequence ID" value="NZ_VLKG01000013.1"/>
</dbReference>
<dbReference type="SUPFAM" id="SSF47413">
    <property type="entry name" value="lambda repressor-like DNA-binding domains"/>
    <property type="match status" value="1"/>
</dbReference>